<feature type="domain" description="NUC153" evidence="7">
    <location>
        <begin position="546"/>
        <end position="574"/>
    </location>
</feature>
<dbReference type="GO" id="GO:0000462">
    <property type="term" value="P:maturation of SSU-rRNA from tricistronic rRNA transcript (SSU-rRNA, 5.8S rRNA, LSU-rRNA)"/>
    <property type="evidence" value="ECO:0007669"/>
    <property type="project" value="TreeGrafter"/>
</dbReference>
<dbReference type="OrthoDB" id="273340at2759"/>
<comment type="similarity">
    <text evidence="2">Belongs to the WD repeat NOL10/ENP2 family.</text>
</comment>
<organism evidence="10 11">
    <name type="scientific">Aspergillus homomorphus (strain CBS 101889)</name>
    <dbReference type="NCBI Taxonomy" id="1450537"/>
    <lineage>
        <taxon>Eukaryota</taxon>
        <taxon>Fungi</taxon>
        <taxon>Dikarya</taxon>
        <taxon>Ascomycota</taxon>
        <taxon>Pezizomycotina</taxon>
        <taxon>Eurotiomycetes</taxon>
        <taxon>Eurotiomycetidae</taxon>
        <taxon>Eurotiales</taxon>
        <taxon>Aspergillaceae</taxon>
        <taxon>Aspergillus</taxon>
        <taxon>Aspergillus subgen. Circumdati</taxon>
    </lineage>
</organism>
<dbReference type="Pfam" id="PF23098">
    <property type="entry name" value="Beta-prop_NOL10_N"/>
    <property type="match status" value="1"/>
</dbReference>
<dbReference type="Pfam" id="PF08159">
    <property type="entry name" value="NUC153"/>
    <property type="match status" value="1"/>
</dbReference>
<evidence type="ECO:0000313" key="10">
    <source>
        <dbReference type="EMBL" id="RAL16274.1"/>
    </source>
</evidence>
<evidence type="ECO:0000256" key="3">
    <source>
        <dbReference type="ARBA" id="ARBA00022574"/>
    </source>
</evidence>
<sequence length="727" mass="81691">MKLSNQSEVPVYTISGSNTARELPEWLARRRKRSLKNDPEWANRVELLQDFGFEEASRCIRVSEDGDWVMSTGTYKPQMHVHSLQALSLSYARHTDVENTTFLLLSSDYSKSLHLQSDRSLEFHTPSGMHHKTRLPRYGRDLVYDRQSTEALVPSVGVNSDGMGEVFRLNLEMGRYMRSFEIDVGGDDFTSAGGGTLQGGINTGAVNVGAIAEESHNLLAFGASNGNVEFFDPRMRSRIGTLLSPTQPRPDESRNEITALEFHRSGLTLATGSSNGLIHLYDLRMSSPYLKKDQGYGFPIHTLKFLQPSTASREQTLEPKILSADKKIIKLWDPRDGSAWTSVEPAVDINSVAWCKDSGMILTANEGRQQHAFHIPQLGAAPRWCSFLDSLVEEMAEDPNDPNAFNPSQAGSVYDNYKFLTVPQLRTLNLEHLIGRTSLLRPYMHGYFVAQQLYEEARLITNPYMWEEERAKRVKEKIEKERESRIRGKKKAAVKVNKKLADKLLSIEEKNERKRAQRVLKKGGDDDMVDAPAPATEEPGKNIMGDSRFAKLFEDEDFAIDETSREFQLLNPSTVPEAPKRTKERGLTAVEQEMVDDVPGSSSDGSDSESEGERYTKPAASNKISTASYRRNKQGRNQQQPRMEISSSANVSSTRDRSFGSRAQNMRTKEKPSRRGGVVGEREVTFTPGAGKQANSQRSFNRPEQSTSHSFRAKERRSASGNTFRKM</sequence>
<dbReference type="RefSeq" id="XP_025555428.1">
    <property type="nucleotide sequence ID" value="XM_025696667.1"/>
</dbReference>
<accession>A0A395IDP1</accession>
<dbReference type="Gene3D" id="2.130.10.10">
    <property type="entry name" value="YVTN repeat-like/Quinoprotein amine dehydrogenase"/>
    <property type="match status" value="1"/>
</dbReference>
<feature type="compositionally biased region" description="Polar residues" evidence="6">
    <location>
        <begin position="693"/>
        <end position="710"/>
    </location>
</feature>
<dbReference type="EMBL" id="KZ824269">
    <property type="protein sequence ID" value="RAL16274.1"/>
    <property type="molecule type" value="Genomic_DNA"/>
</dbReference>
<dbReference type="Pfam" id="PF23097">
    <property type="entry name" value="NOL10_2nd"/>
    <property type="match status" value="1"/>
</dbReference>
<keyword evidence="4" id="KW-0677">Repeat</keyword>
<dbReference type="PANTHER" id="PTHR14927:SF0">
    <property type="entry name" value="NUCLEOLAR PROTEIN 10"/>
    <property type="match status" value="1"/>
</dbReference>
<dbReference type="InterPro" id="IPR040382">
    <property type="entry name" value="NOL10/Enp2"/>
</dbReference>
<evidence type="ECO:0000259" key="9">
    <source>
        <dbReference type="Pfam" id="PF23098"/>
    </source>
</evidence>
<proteinExistence type="inferred from homology"/>
<reference evidence="10 11" key="1">
    <citation type="submission" date="2018-02" db="EMBL/GenBank/DDBJ databases">
        <title>The genomes of Aspergillus section Nigri reveals drivers in fungal speciation.</title>
        <authorList>
            <consortium name="DOE Joint Genome Institute"/>
            <person name="Vesth T.C."/>
            <person name="Nybo J."/>
            <person name="Theobald S."/>
            <person name="Brandl J."/>
            <person name="Frisvad J.C."/>
            <person name="Nielsen K.F."/>
            <person name="Lyhne E.K."/>
            <person name="Kogle M.E."/>
            <person name="Kuo A."/>
            <person name="Riley R."/>
            <person name="Clum A."/>
            <person name="Nolan M."/>
            <person name="Lipzen A."/>
            <person name="Salamov A."/>
            <person name="Henrissat B."/>
            <person name="Wiebenga A."/>
            <person name="De vries R.P."/>
            <person name="Grigoriev I.V."/>
            <person name="Mortensen U.H."/>
            <person name="Andersen M.R."/>
            <person name="Baker S.E."/>
        </authorList>
    </citation>
    <scope>NUCLEOTIDE SEQUENCE [LARGE SCALE GENOMIC DNA]</scope>
    <source>
        <strain evidence="10 11">CBS 101889</strain>
    </source>
</reference>
<keyword evidence="3" id="KW-0853">WD repeat</keyword>
<evidence type="ECO:0000259" key="8">
    <source>
        <dbReference type="Pfam" id="PF23097"/>
    </source>
</evidence>
<keyword evidence="11" id="KW-1185">Reference proteome</keyword>
<comment type="subcellular location">
    <subcellularLocation>
        <location evidence="1">Nucleus</location>
        <location evidence="1">Nucleolus</location>
    </subcellularLocation>
</comment>
<feature type="region of interest" description="Disordered" evidence="6">
    <location>
        <begin position="564"/>
        <end position="727"/>
    </location>
</feature>
<dbReference type="AlphaFoldDB" id="A0A395IDP1"/>
<dbReference type="GO" id="GO:0030686">
    <property type="term" value="C:90S preribosome"/>
    <property type="evidence" value="ECO:0007669"/>
    <property type="project" value="TreeGrafter"/>
</dbReference>
<dbReference type="SUPFAM" id="SSF50978">
    <property type="entry name" value="WD40 repeat-like"/>
    <property type="match status" value="1"/>
</dbReference>
<dbReference type="GO" id="GO:0032040">
    <property type="term" value="C:small-subunit processome"/>
    <property type="evidence" value="ECO:0007669"/>
    <property type="project" value="TreeGrafter"/>
</dbReference>
<evidence type="ECO:0000256" key="4">
    <source>
        <dbReference type="ARBA" id="ARBA00022737"/>
    </source>
</evidence>
<name>A0A395IDP1_ASPHC</name>
<dbReference type="InterPro" id="IPR015943">
    <property type="entry name" value="WD40/YVTN_repeat-like_dom_sf"/>
</dbReference>
<keyword evidence="5" id="KW-0539">Nucleus</keyword>
<dbReference type="InterPro" id="IPR056551">
    <property type="entry name" value="Beta-prop_NOL10_N"/>
</dbReference>
<dbReference type="STRING" id="1450537.A0A395IDP1"/>
<dbReference type="InterPro" id="IPR012580">
    <property type="entry name" value="NUC153"/>
</dbReference>
<dbReference type="InterPro" id="IPR056550">
    <property type="entry name" value="NOL10_2nd"/>
</dbReference>
<feature type="compositionally biased region" description="Polar residues" evidence="6">
    <location>
        <begin position="622"/>
        <end position="653"/>
    </location>
</feature>
<dbReference type="PANTHER" id="PTHR14927">
    <property type="entry name" value="NUCLEOLAR PROTEIN 10"/>
    <property type="match status" value="1"/>
</dbReference>
<feature type="domain" description="Nucleolar protein 10-like second" evidence="8">
    <location>
        <begin position="413"/>
        <end position="462"/>
    </location>
</feature>
<dbReference type="VEuPathDB" id="FungiDB:BO97DRAFT_420584"/>
<protein>
    <submittedName>
        <fullName evidence="10">WD40 repeat-like protein</fullName>
    </submittedName>
</protein>
<evidence type="ECO:0000256" key="6">
    <source>
        <dbReference type="SAM" id="MobiDB-lite"/>
    </source>
</evidence>
<feature type="region of interest" description="Disordered" evidence="6">
    <location>
        <begin position="516"/>
        <end position="543"/>
    </location>
</feature>
<evidence type="ECO:0000259" key="7">
    <source>
        <dbReference type="Pfam" id="PF08159"/>
    </source>
</evidence>
<dbReference type="InterPro" id="IPR036322">
    <property type="entry name" value="WD40_repeat_dom_sf"/>
</dbReference>
<dbReference type="Proteomes" id="UP000248961">
    <property type="component" value="Unassembled WGS sequence"/>
</dbReference>
<gene>
    <name evidence="10" type="ORF">BO97DRAFT_420584</name>
</gene>
<evidence type="ECO:0000256" key="2">
    <source>
        <dbReference type="ARBA" id="ARBA00005264"/>
    </source>
</evidence>
<dbReference type="GeneID" id="37200956"/>
<evidence type="ECO:0000256" key="1">
    <source>
        <dbReference type="ARBA" id="ARBA00004604"/>
    </source>
</evidence>
<feature type="domain" description="Nucleolar protein 10-like N-terminal" evidence="9">
    <location>
        <begin position="6"/>
        <end position="397"/>
    </location>
</feature>
<evidence type="ECO:0000256" key="5">
    <source>
        <dbReference type="ARBA" id="ARBA00023242"/>
    </source>
</evidence>
<evidence type="ECO:0000313" key="11">
    <source>
        <dbReference type="Proteomes" id="UP000248961"/>
    </source>
</evidence>